<evidence type="ECO:0000259" key="4">
    <source>
        <dbReference type="PROSITE" id="PS50932"/>
    </source>
</evidence>
<dbReference type="InterPro" id="IPR010982">
    <property type="entry name" value="Lambda_DNA-bd_dom_sf"/>
</dbReference>
<dbReference type="CDD" id="cd01392">
    <property type="entry name" value="HTH_LacI"/>
    <property type="match status" value="1"/>
</dbReference>
<gene>
    <name evidence="5" type="ORF">AS888_21690</name>
</gene>
<dbReference type="InterPro" id="IPR001761">
    <property type="entry name" value="Peripla_BP/Lac1_sug-bd_dom"/>
</dbReference>
<dbReference type="InterPro" id="IPR000843">
    <property type="entry name" value="HTH_LacI"/>
</dbReference>
<dbReference type="SMART" id="SM00354">
    <property type="entry name" value="HTH_LACI"/>
    <property type="match status" value="1"/>
</dbReference>
<keyword evidence="6" id="KW-1185">Reference proteome</keyword>
<dbReference type="RefSeq" id="WP_061142804.1">
    <property type="nucleotide sequence ID" value="NZ_LNNH01000027.1"/>
</dbReference>
<protein>
    <submittedName>
        <fullName evidence="5">LacI family transcriptional regulator</fullName>
    </submittedName>
</protein>
<accession>A0A109MX98</accession>
<dbReference type="InterPro" id="IPR028082">
    <property type="entry name" value="Peripla_BP_I"/>
</dbReference>
<dbReference type="Proteomes" id="UP000064189">
    <property type="component" value="Unassembled WGS sequence"/>
</dbReference>
<dbReference type="Pfam" id="PF00356">
    <property type="entry name" value="LacI"/>
    <property type="match status" value="1"/>
</dbReference>
<dbReference type="SUPFAM" id="SSF47413">
    <property type="entry name" value="lambda repressor-like DNA-binding domains"/>
    <property type="match status" value="1"/>
</dbReference>
<keyword evidence="3" id="KW-0804">Transcription</keyword>
<dbReference type="GO" id="GO:0003700">
    <property type="term" value="F:DNA-binding transcription factor activity"/>
    <property type="evidence" value="ECO:0007669"/>
    <property type="project" value="TreeGrafter"/>
</dbReference>
<dbReference type="Gene3D" id="1.10.260.40">
    <property type="entry name" value="lambda repressor-like DNA-binding domains"/>
    <property type="match status" value="1"/>
</dbReference>
<proteinExistence type="predicted"/>
<dbReference type="PANTHER" id="PTHR30146:SF145">
    <property type="entry name" value="RIBOSE OPERON REPRESSOR"/>
    <property type="match status" value="1"/>
</dbReference>
<organism evidence="5 6">
    <name type="scientific">Peribacillus simplex</name>
    <dbReference type="NCBI Taxonomy" id="1478"/>
    <lineage>
        <taxon>Bacteria</taxon>
        <taxon>Bacillati</taxon>
        <taxon>Bacillota</taxon>
        <taxon>Bacilli</taxon>
        <taxon>Bacillales</taxon>
        <taxon>Bacillaceae</taxon>
        <taxon>Peribacillus</taxon>
    </lineage>
</organism>
<dbReference type="PROSITE" id="PS00356">
    <property type="entry name" value="HTH_LACI_1"/>
    <property type="match status" value="1"/>
</dbReference>
<evidence type="ECO:0000313" key="6">
    <source>
        <dbReference type="Proteomes" id="UP000064189"/>
    </source>
</evidence>
<dbReference type="AlphaFoldDB" id="A0A109MX98"/>
<dbReference type="CDD" id="cd06283">
    <property type="entry name" value="PBP1_RegR_EndR_KdgR-like"/>
    <property type="match status" value="1"/>
</dbReference>
<evidence type="ECO:0000313" key="5">
    <source>
        <dbReference type="EMBL" id="KWW17663.1"/>
    </source>
</evidence>
<dbReference type="PANTHER" id="PTHR30146">
    <property type="entry name" value="LACI-RELATED TRANSCRIPTIONAL REPRESSOR"/>
    <property type="match status" value="1"/>
</dbReference>
<comment type="caution">
    <text evidence="5">The sequence shown here is derived from an EMBL/GenBank/DDBJ whole genome shotgun (WGS) entry which is preliminary data.</text>
</comment>
<dbReference type="SUPFAM" id="SSF53822">
    <property type="entry name" value="Periplasmic binding protein-like I"/>
    <property type="match status" value="1"/>
</dbReference>
<dbReference type="Gene3D" id="3.40.50.2300">
    <property type="match status" value="2"/>
</dbReference>
<dbReference type="GO" id="GO:0000976">
    <property type="term" value="F:transcription cis-regulatory region binding"/>
    <property type="evidence" value="ECO:0007669"/>
    <property type="project" value="TreeGrafter"/>
</dbReference>
<feature type="domain" description="HTH lacI-type" evidence="4">
    <location>
        <begin position="9"/>
        <end position="64"/>
    </location>
</feature>
<sequence length="345" mass="39033">MNKRESSKVTIYDVAREAGVSKTSVSRYLGGRYDELSDKTRKKIELAISQMEYRPNTMARGLKSNKSYLIGIIVADINNPYTTAILRGAEDICSQNGYNLMICNSDNNPEKERGYFEMLLSHRIDGLILHTTGGNHDMLIQLQEQKTPIILLDRKVPDLELDTVGLDNFQATSQAVHFLADQNYERIAFFSEPASKISTRYERRQSFQQTLLSRSHPSSNDVYEVNVDDLQDVEAKLQHFLEKSEGKSRAILTANSVVLLKLILLLQEQKLSVPKDLAMMGFDNPEWSTIVYSGISTIEQPTYQIGVAAMEMILRRIDGQVSPAQTIAYQAKLNIRETTPFIQKS</sequence>
<evidence type="ECO:0000256" key="3">
    <source>
        <dbReference type="ARBA" id="ARBA00023163"/>
    </source>
</evidence>
<dbReference type="Pfam" id="PF00532">
    <property type="entry name" value="Peripla_BP_1"/>
    <property type="match status" value="1"/>
</dbReference>
<name>A0A109MX98_9BACI</name>
<keyword evidence="2" id="KW-0238">DNA-binding</keyword>
<evidence type="ECO:0000256" key="1">
    <source>
        <dbReference type="ARBA" id="ARBA00023015"/>
    </source>
</evidence>
<reference evidence="5 6" key="1">
    <citation type="submission" date="2015-11" db="EMBL/GenBank/DDBJ databases">
        <title>Genome Sequence of Bacillus simplex strain VanAntwerpen2.</title>
        <authorList>
            <person name="Couger M.B."/>
        </authorList>
    </citation>
    <scope>NUCLEOTIDE SEQUENCE [LARGE SCALE GENOMIC DNA]</scope>
    <source>
        <strain evidence="5 6">VanAntwerpen02</strain>
    </source>
</reference>
<dbReference type="EMBL" id="LNNH01000027">
    <property type="protein sequence ID" value="KWW17663.1"/>
    <property type="molecule type" value="Genomic_DNA"/>
</dbReference>
<dbReference type="PROSITE" id="PS50932">
    <property type="entry name" value="HTH_LACI_2"/>
    <property type="match status" value="1"/>
</dbReference>
<evidence type="ECO:0000256" key="2">
    <source>
        <dbReference type="ARBA" id="ARBA00023125"/>
    </source>
</evidence>
<keyword evidence="1" id="KW-0805">Transcription regulation</keyword>